<dbReference type="OrthoDB" id="1081990at2"/>
<evidence type="ECO:0000256" key="1">
    <source>
        <dbReference type="SAM" id="MobiDB-lite"/>
    </source>
</evidence>
<dbReference type="AlphaFoldDB" id="A0A250FUC9"/>
<dbReference type="Proteomes" id="UP000217348">
    <property type="component" value="Chromosome"/>
</dbReference>
<feature type="region of interest" description="Disordered" evidence="1">
    <location>
        <begin position="23"/>
        <end position="49"/>
    </location>
</feature>
<proteinExistence type="predicted"/>
<dbReference type="Gene3D" id="2.60.40.10">
    <property type="entry name" value="Immunoglobulins"/>
    <property type="match status" value="1"/>
</dbReference>
<dbReference type="Pfam" id="PF11551">
    <property type="entry name" value="Omp28"/>
    <property type="match status" value="1"/>
</dbReference>
<evidence type="ECO:0000313" key="3">
    <source>
        <dbReference type="Proteomes" id="UP000217348"/>
    </source>
</evidence>
<evidence type="ECO:0000313" key="2">
    <source>
        <dbReference type="EMBL" id="ATA88621.1"/>
    </source>
</evidence>
<evidence type="ECO:0008006" key="4">
    <source>
        <dbReference type="Google" id="ProtNLM"/>
    </source>
</evidence>
<organism evidence="2 3">
    <name type="scientific">Capnocytophaga stomatis</name>
    <dbReference type="NCBI Taxonomy" id="1848904"/>
    <lineage>
        <taxon>Bacteria</taxon>
        <taxon>Pseudomonadati</taxon>
        <taxon>Bacteroidota</taxon>
        <taxon>Flavobacteriia</taxon>
        <taxon>Flavobacteriales</taxon>
        <taxon>Flavobacteriaceae</taxon>
        <taxon>Capnocytophaga</taxon>
    </lineage>
</organism>
<name>A0A250FUC9_9FLAO</name>
<protein>
    <recommendedName>
        <fullName evidence="4">Outer membrane protein Omp28</fullName>
    </recommendedName>
</protein>
<dbReference type="InterPro" id="IPR021615">
    <property type="entry name" value="Omp28"/>
</dbReference>
<gene>
    <name evidence="2" type="ORF">CGC58_02040</name>
</gene>
<dbReference type="EMBL" id="CP022387">
    <property type="protein sequence ID" value="ATA88621.1"/>
    <property type="molecule type" value="Genomic_DNA"/>
</dbReference>
<reference evidence="3" key="1">
    <citation type="submission" date="2017-06" db="EMBL/GenBank/DDBJ databases">
        <title>Capnocytophaga spp. assemblies.</title>
        <authorList>
            <person name="Gulvik C.A."/>
        </authorList>
    </citation>
    <scope>NUCLEOTIDE SEQUENCE [LARGE SCALE GENOMIC DNA]</scope>
    <source>
        <strain evidence="3">H2177</strain>
    </source>
</reference>
<sequence length="297" mass="33443">MRKSFLSGLAVVLASFLVVSCSKDDNSSSNEVEERNETKENEENNPSAEDKRPFVYKALVEDVTGSWCPPCLYMIEAIREAKNSTTPLKERFAVVAIHDSGGRYDPMEIRGSDAILRHLTTLPSNDSEFPFHWSYPWLRLNRDQELFKSNAAQHIFERLEKNLTSPIGIKISSKLTETGGTVSVSFKTAENGLKDLKYNVFITEDNITYYQAGSGDYNFRHDDVLRAFYGDGSGNALETLTVGKEVTKADLNFSYNLMSREKLANVKVVVFVTNKNKAVVNVQEAKANETKDYQYAE</sequence>
<dbReference type="PROSITE" id="PS51257">
    <property type="entry name" value="PROKAR_LIPOPROTEIN"/>
    <property type="match status" value="1"/>
</dbReference>
<dbReference type="KEGG" id="csto:CGC58_02040"/>
<dbReference type="InterPro" id="IPR013783">
    <property type="entry name" value="Ig-like_fold"/>
</dbReference>
<dbReference type="RefSeq" id="WP_095894897.1">
    <property type="nucleotide sequence ID" value="NZ_CP022387.1"/>
</dbReference>
<accession>A0A250FUC9</accession>